<feature type="transmembrane region" description="Helical" evidence="1">
    <location>
        <begin position="148"/>
        <end position="171"/>
    </location>
</feature>
<dbReference type="AlphaFoldDB" id="A0A6N8IDE8"/>
<feature type="transmembrane region" description="Helical" evidence="1">
    <location>
        <begin position="31"/>
        <end position="53"/>
    </location>
</feature>
<accession>A0A6N8IDE8</accession>
<feature type="transmembrane region" description="Helical" evidence="1">
    <location>
        <begin position="177"/>
        <end position="203"/>
    </location>
</feature>
<evidence type="ECO:0008006" key="4">
    <source>
        <dbReference type="Google" id="ProtNLM"/>
    </source>
</evidence>
<protein>
    <recommendedName>
        <fullName evidence="4">M50 family peptidase</fullName>
    </recommendedName>
</protein>
<dbReference type="Proteomes" id="UP000468327">
    <property type="component" value="Unassembled WGS sequence"/>
</dbReference>
<reference evidence="2 3" key="1">
    <citation type="submission" date="2019-11" db="EMBL/GenBank/DDBJ databases">
        <title>Whole genome shotgun sequencing (WGS) data from Adlercreutzia equolifaciens ResAG-91, Eggerthella lenta MRI-F36, MRI-F37, MRI-F40, ResAG-49, ResAG-88, ResAG-121, ResAG-145, and Gordonibacter sp. ResAG-5, ResAG-26, ResAG-43, ResAG-50, ResAG-59.</title>
        <authorList>
            <person name="Stoll D.A."/>
            <person name="Danylec N."/>
            <person name="Franz C.M.A.P."/>
            <person name="Huch M."/>
        </authorList>
    </citation>
    <scope>NUCLEOTIDE SEQUENCE [LARGE SCALE GENOMIC DNA]</scope>
    <source>
        <strain evidence="2 3">ResAG-59</strain>
    </source>
</reference>
<keyword evidence="1" id="KW-0472">Membrane</keyword>
<evidence type="ECO:0000256" key="1">
    <source>
        <dbReference type="SAM" id="Phobius"/>
    </source>
</evidence>
<comment type="caution">
    <text evidence="2">The sequence shown here is derived from an EMBL/GenBank/DDBJ whole genome shotgun (WGS) entry which is preliminary data.</text>
</comment>
<dbReference type="EMBL" id="WPOC01000001">
    <property type="protein sequence ID" value="MVN13929.1"/>
    <property type="molecule type" value="Genomic_DNA"/>
</dbReference>
<gene>
    <name evidence="2" type="ORF">GO738_00930</name>
</gene>
<feature type="transmembrane region" description="Helical" evidence="1">
    <location>
        <begin position="65"/>
        <end position="85"/>
    </location>
</feature>
<sequence>MRYWKAALDKRRRKAGGVTAKRSERKRQWGAKAFTIVLFMAAGAAGGYLIGYAMSGGAGDPLGTVAWLVAAVALLIVACILQVLVHEAGHLVLGLATGYRFRSFRVGSLMLVEQDGRLRLKRLSIQGTGGQCLMGPPDLVAGRIPYRLYNLGGVLANTLVSLAAAVLAFALPQRLAAIFFAFLALVGLVFALTNGLPLTVGGVNNDGKNLRSAGESPDALRAFWTILKVGEAQADDLRVKDMPAAWFAVPADAERLRNPLIASVAVLACNRLLDEGRIAESADAIRDLLKRKTGMLGLHRSLLKVDLAYCELMGESRAEEAERVLDADARKLMKAMSSFPSVLRTRYAQALLANCDEEAARRIREEFDRAAARYPYPSEIEGERELMDAADVRFRERAEHGTDVTEEGAQR</sequence>
<evidence type="ECO:0000313" key="3">
    <source>
        <dbReference type="Proteomes" id="UP000468327"/>
    </source>
</evidence>
<keyword evidence="1" id="KW-1133">Transmembrane helix</keyword>
<name>A0A6N8IDE8_9ACTN</name>
<dbReference type="InterPro" id="IPR049500">
    <property type="entry name" value="Peptidase_M50B-like"/>
</dbReference>
<keyword evidence="1" id="KW-0812">Transmembrane</keyword>
<dbReference type="Pfam" id="PF13398">
    <property type="entry name" value="Peptidase_M50B"/>
    <property type="match status" value="1"/>
</dbReference>
<proteinExistence type="predicted"/>
<organism evidence="2 3">
    <name type="scientific">Gordonibacter urolithinfaciens</name>
    <dbReference type="NCBI Taxonomy" id="1335613"/>
    <lineage>
        <taxon>Bacteria</taxon>
        <taxon>Bacillati</taxon>
        <taxon>Actinomycetota</taxon>
        <taxon>Coriobacteriia</taxon>
        <taxon>Eggerthellales</taxon>
        <taxon>Eggerthellaceae</taxon>
        <taxon>Gordonibacter</taxon>
    </lineage>
</organism>
<keyword evidence="3" id="KW-1185">Reference proteome</keyword>
<evidence type="ECO:0000313" key="2">
    <source>
        <dbReference type="EMBL" id="MVN13929.1"/>
    </source>
</evidence>